<gene>
    <name evidence="3" type="primary">azr_1</name>
    <name evidence="3" type="ORF">RIdsm_00586</name>
    <name evidence="2" type="ORF">XM52_25475</name>
</gene>
<dbReference type="PATRIC" id="fig|540747.5.peg.3452"/>
<evidence type="ECO:0000313" key="4">
    <source>
        <dbReference type="Proteomes" id="UP000051401"/>
    </source>
</evidence>
<dbReference type="EMBL" id="LAXI01000027">
    <property type="protein sequence ID" value="KRS15158.1"/>
    <property type="molecule type" value="Genomic_DNA"/>
</dbReference>
<dbReference type="InterPro" id="IPR029039">
    <property type="entry name" value="Flavoprotein-like_sf"/>
</dbReference>
<dbReference type="Proteomes" id="UP000325785">
    <property type="component" value="Chromosome"/>
</dbReference>
<dbReference type="GO" id="GO:0050446">
    <property type="term" value="F:azobenzene reductase (NADP+) activity"/>
    <property type="evidence" value="ECO:0007669"/>
    <property type="project" value="UniProtKB-EC"/>
</dbReference>
<evidence type="ECO:0000313" key="2">
    <source>
        <dbReference type="EMBL" id="KRS15158.1"/>
    </source>
</evidence>
<proteinExistence type="predicted"/>
<dbReference type="PANTHER" id="PTHR30543:SF21">
    <property type="entry name" value="NAD(P)H-DEPENDENT FMN REDUCTASE LOT6"/>
    <property type="match status" value="1"/>
</dbReference>
<keyword evidence="3" id="KW-0560">Oxidoreductase</keyword>
<reference evidence="2 4" key="1">
    <citation type="submission" date="2015-04" db="EMBL/GenBank/DDBJ databases">
        <title>The draft genome sequence of Roseovarius indicus B108T.</title>
        <authorList>
            <person name="Li G."/>
            <person name="Lai Q."/>
            <person name="Shao Z."/>
            <person name="Yan P."/>
        </authorList>
    </citation>
    <scope>NUCLEOTIDE SEQUENCE [LARGE SCALE GENOMIC DNA]</scope>
    <source>
        <strain evidence="2 4">B108</strain>
    </source>
</reference>
<dbReference type="KEGG" id="rid:RIdsm_00586"/>
<dbReference type="SUPFAM" id="SSF52218">
    <property type="entry name" value="Flavoproteins"/>
    <property type="match status" value="1"/>
</dbReference>
<feature type="domain" description="NADPH-dependent FMN reductase-like" evidence="1">
    <location>
        <begin position="8"/>
        <end position="150"/>
    </location>
</feature>
<dbReference type="GO" id="GO:0005829">
    <property type="term" value="C:cytosol"/>
    <property type="evidence" value="ECO:0007669"/>
    <property type="project" value="TreeGrafter"/>
</dbReference>
<dbReference type="PANTHER" id="PTHR30543">
    <property type="entry name" value="CHROMATE REDUCTASE"/>
    <property type="match status" value="1"/>
</dbReference>
<dbReference type="RefSeq" id="WP_057820918.1">
    <property type="nucleotide sequence ID" value="NZ_CP031598.1"/>
</dbReference>
<dbReference type="GO" id="GO:0010181">
    <property type="term" value="F:FMN binding"/>
    <property type="evidence" value="ECO:0007669"/>
    <property type="project" value="TreeGrafter"/>
</dbReference>
<dbReference type="EC" id="1.7.1.6" evidence="3"/>
<keyword evidence="4" id="KW-1185">Reference proteome</keyword>
<dbReference type="OrthoDB" id="9812295at2"/>
<sequence>MAKDLIFAVISGSLRKESYSTKVAQSLADLVPEGVAVEHLSIDDIPFYNEDLKSGDTSPDPVRTLAAKIKEADGVVICSPEYNRGTSGVLKNTIDWMSKEPNSPFSGKPTLIITQSPSGTGGLCAQYDLRKMLSVINTEIVPGFEISISSSPDKINDGKLTHDNTKEFIADNLSRLANRIRG</sequence>
<name>A0A0T5P218_9RHOB</name>
<reference evidence="3 5" key="2">
    <citation type="submission" date="2018-08" db="EMBL/GenBank/DDBJ databases">
        <title>Genetic Globetrotter - A new plasmid hitch-hiking vast phylogenetic and geographic distances.</title>
        <authorList>
            <person name="Vollmers J."/>
            <person name="Petersen J."/>
        </authorList>
    </citation>
    <scope>NUCLEOTIDE SEQUENCE [LARGE SCALE GENOMIC DNA]</scope>
    <source>
        <strain evidence="3 5">DSM 26383</strain>
    </source>
</reference>
<evidence type="ECO:0000313" key="5">
    <source>
        <dbReference type="Proteomes" id="UP000325785"/>
    </source>
</evidence>
<dbReference type="InterPro" id="IPR050712">
    <property type="entry name" value="NAD(P)H-dep_reductase"/>
</dbReference>
<dbReference type="EMBL" id="CP031598">
    <property type="protein sequence ID" value="QEW24803.1"/>
    <property type="molecule type" value="Genomic_DNA"/>
</dbReference>
<dbReference type="Pfam" id="PF03358">
    <property type="entry name" value="FMN_red"/>
    <property type="match status" value="1"/>
</dbReference>
<dbReference type="Gene3D" id="3.40.50.360">
    <property type="match status" value="1"/>
</dbReference>
<organism evidence="2 4">
    <name type="scientific">Roseovarius indicus</name>
    <dbReference type="NCBI Taxonomy" id="540747"/>
    <lineage>
        <taxon>Bacteria</taxon>
        <taxon>Pseudomonadati</taxon>
        <taxon>Pseudomonadota</taxon>
        <taxon>Alphaproteobacteria</taxon>
        <taxon>Rhodobacterales</taxon>
        <taxon>Roseobacteraceae</taxon>
        <taxon>Roseovarius</taxon>
    </lineage>
</organism>
<dbReference type="AlphaFoldDB" id="A0A0T5P218"/>
<dbReference type="InterPro" id="IPR005025">
    <property type="entry name" value="FMN_Rdtase-like_dom"/>
</dbReference>
<dbReference type="Proteomes" id="UP000051401">
    <property type="component" value="Unassembled WGS sequence"/>
</dbReference>
<evidence type="ECO:0000259" key="1">
    <source>
        <dbReference type="Pfam" id="PF03358"/>
    </source>
</evidence>
<accession>A0A0T5P218</accession>
<dbReference type="STRING" id="540747.SAMN04488031_111100"/>
<evidence type="ECO:0000313" key="3">
    <source>
        <dbReference type="EMBL" id="QEW24803.1"/>
    </source>
</evidence>
<protein>
    <submittedName>
        <fullName evidence="3">NADPH azoreductase</fullName>
        <ecNumber evidence="3">1.7.1.6</ecNumber>
    </submittedName>
</protein>